<evidence type="ECO:0000313" key="9">
    <source>
        <dbReference type="EMBL" id="QNQ91153.1"/>
    </source>
</evidence>
<dbReference type="Pfam" id="PF12161">
    <property type="entry name" value="HsdM_N"/>
    <property type="match status" value="1"/>
</dbReference>
<keyword evidence="5" id="KW-0680">Restriction system</keyword>
<gene>
    <name evidence="9" type="ORF">GP475_11305</name>
</gene>
<proteinExistence type="predicted"/>
<organism evidence="9 10">
    <name type="scientific">Corynebacterium poyangense</name>
    <dbReference type="NCBI Taxonomy" id="2684405"/>
    <lineage>
        <taxon>Bacteria</taxon>
        <taxon>Bacillati</taxon>
        <taxon>Actinomycetota</taxon>
        <taxon>Actinomycetes</taxon>
        <taxon>Mycobacteriales</taxon>
        <taxon>Corynebacteriaceae</taxon>
        <taxon>Corynebacterium</taxon>
    </lineage>
</organism>
<evidence type="ECO:0000259" key="8">
    <source>
        <dbReference type="Pfam" id="PF12161"/>
    </source>
</evidence>
<evidence type="ECO:0000256" key="2">
    <source>
        <dbReference type="ARBA" id="ARBA00022603"/>
    </source>
</evidence>
<comment type="catalytic activity">
    <reaction evidence="6">
        <text>a 2'-deoxyadenosine in DNA + S-adenosyl-L-methionine = an N(6)-methyl-2'-deoxyadenosine in DNA + S-adenosyl-L-homocysteine + H(+)</text>
        <dbReference type="Rhea" id="RHEA:15197"/>
        <dbReference type="Rhea" id="RHEA-COMP:12418"/>
        <dbReference type="Rhea" id="RHEA-COMP:12419"/>
        <dbReference type="ChEBI" id="CHEBI:15378"/>
        <dbReference type="ChEBI" id="CHEBI:57856"/>
        <dbReference type="ChEBI" id="CHEBI:59789"/>
        <dbReference type="ChEBI" id="CHEBI:90615"/>
        <dbReference type="ChEBI" id="CHEBI:90616"/>
        <dbReference type="EC" id="2.1.1.72"/>
    </reaction>
</comment>
<keyword evidence="10" id="KW-1185">Reference proteome</keyword>
<evidence type="ECO:0000259" key="7">
    <source>
        <dbReference type="Pfam" id="PF02384"/>
    </source>
</evidence>
<dbReference type="InterPro" id="IPR029063">
    <property type="entry name" value="SAM-dependent_MTases_sf"/>
</dbReference>
<dbReference type="InterPro" id="IPR051537">
    <property type="entry name" value="DNA_Adenine_Mtase"/>
</dbReference>
<dbReference type="PANTHER" id="PTHR42933:SF3">
    <property type="entry name" value="TYPE I RESTRICTION ENZYME MJAVIII METHYLASE SUBUNIT"/>
    <property type="match status" value="1"/>
</dbReference>
<dbReference type="EC" id="2.1.1.72" evidence="1"/>
<feature type="domain" description="N6 adenine-specific DNA methyltransferase N-terminal" evidence="8">
    <location>
        <begin position="11"/>
        <end position="141"/>
    </location>
</feature>
<dbReference type="PRINTS" id="PR00507">
    <property type="entry name" value="N12N6MTFRASE"/>
</dbReference>
<evidence type="ECO:0000256" key="6">
    <source>
        <dbReference type="ARBA" id="ARBA00047942"/>
    </source>
</evidence>
<dbReference type="GO" id="GO:0003677">
    <property type="term" value="F:DNA binding"/>
    <property type="evidence" value="ECO:0007669"/>
    <property type="project" value="InterPro"/>
</dbReference>
<dbReference type="REBASE" id="444116">
    <property type="entry name" value="M.Csp3719ORF11305P"/>
</dbReference>
<name>A0A7H0SRH8_9CORY</name>
<evidence type="ECO:0000256" key="5">
    <source>
        <dbReference type="ARBA" id="ARBA00022747"/>
    </source>
</evidence>
<evidence type="ECO:0000256" key="1">
    <source>
        <dbReference type="ARBA" id="ARBA00011900"/>
    </source>
</evidence>
<dbReference type="Gene3D" id="3.40.50.150">
    <property type="entry name" value="Vaccinia Virus protein VP39"/>
    <property type="match status" value="1"/>
</dbReference>
<sequence>MSQPDVKKQVDHVFSIANTLRGTYQADKYKDVIIPMTIIRRLECALEATKDAVCTVYEEDNTTPDAILKQVSSYPFYNTSRYTLEKLLAEPSQLHRNLKTYLEAFSPNIRMILDKNEGLDFFTQIDKMHKGARLTGVVRKFSELDLAPERINNVAMGYMFEELIRRFSENAEAGDHYTPREVVRLLVRLGLAEGSEDLFKPGKNINVADVACGTGGMLSVAKEELAEMCPEASVYLYGQEINPESHAICLADMLIKNQRANNIQLADTMKEDCFPGEYMRLQFVNPPFGQPWGGKDAATGVEKAVKDEHAKPSSFSRFPAGLPASGDMQLLFMQHIIHKMEKGTGRACVISNGSPLFSGGTSSGESQVRRWLLENDYIEAIIGLPSSLFYNTDISIYVWVLSKNKRPDRRGKVQLIDARSLWSPMRRSLGKKRRFIADDQIDQIVATYTDFAETENCKIVDASEFIYHEYAIYQPLQRNYRISEERIAELAEGKFSDTMHNPAKLEELRLIDPADRDAKQNKTLAALEMAEPVFEQMLDTLRENITEQTWQDSKEFIKHLRVVVADLPDHRVKQTTAQTKAMLEKIADRLSEMDKTAPLQHDRSGNVVLDPATKDTEIVPLTEDIEDYMEREVLPYVPDAVWVDEETDKTVKTGAEIPFTRYFYQYQQPESSDVLMDRFFQLEEELADILGTLR</sequence>
<accession>A0A7H0SRH8</accession>
<dbReference type="AlphaFoldDB" id="A0A7H0SRH8"/>
<keyword evidence="3" id="KW-0808">Transferase</keyword>
<dbReference type="GO" id="GO:0008170">
    <property type="term" value="F:N-methyltransferase activity"/>
    <property type="evidence" value="ECO:0007669"/>
    <property type="project" value="InterPro"/>
</dbReference>
<dbReference type="GO" id="GO:0032259">
    <property type="term" value="P:methylation"/>
    <property type="evidence" value="ECO:0007669"/>
    <property type="project" value="UniProtKB-KW"/>
</dbReference>
<dbReference type="RefSeq" id="WP_187974466.1">
    <property type="nucleotide sequence ID" value="NZ_CP046884.1"/>
</dbReference>
<dbReference type="KEGG" id="cpoy:GP475_11305"/>
<keyword evidence="4" id="KW-0949">S-adenosyl-L-methionine</keyword>
<keyword evidence="2 9" id="KW-0489">Methyltransferase</keyword>
<dbReference type="SUPFAM" id="SSF53335">
    <property type="entry name" value="S-adenosyl-L-methionine-dependent methyltransferases"/>
    <property type="match status" value="1"/>
</dbReference>
<dbReference type="PANTHER" id="PTHR42933">
    <property type="entry name" value="SLR6095 PROTEIN"/>
    <property type="match status" value="1"/>
</dbReference>
<protein>
    <recommendedName>
        <fullName evidence="1">site-specific DNA-methyltransferase (adenine-specific)</fullName>
        <ecNumber evidence="1">2.1.1.72</ecNumber>
    </recommendedName>
</protein>
<dbReference type="InterPro" id="IPR022749">
    <property type="entry name" value="D12N6_MeTrfase_N"/>
</dbReference>
<reference evidence="9 10" key="1">
    <citation type="submission" date="2019-12" db="EMBL/GenBank/DDBJ databases">
        <title>Corynebacterium sp. nov., isolated from feces of the Anser Albifrons in China.</title>
        <authorList>
            <person name="Liu Q."/>
        </authorList>
    </citation>
    <scope>NUCLEOTIDE SEQUENCE [LARGE SCALE GENOMIC DNA]</scope>
    <source>
        <strain evidence="9 10">4H37-19</strain>
    </source>
</reference>
<evidence type="ECO:0000256" key="3">
    <source>
        <dbReference type="ARBA" id="ARBA00022679"/>
    </source>
</evidence>
<feature type="domain" description="DNA methylase adenine-specific" evidence="7">
    <location>
        <begin position="155"/>
        <end position="472"/>
    </location>
</feature>
<evidence type="ECO:0000256" key="4">
    <source>
        <dbReference type="ARBA" id="ARBA00022691"/>
    </source>
</evidence>
<dbReference type="Proteomes" id="UP000516320">
    <property type="component" value="Chromosome"/>
</dbReference>
<dbReference type="InterPro" id="IPR003356">
    <property type="entry name" value="DNA_methylase_A-5"/>
</dbReference>
<dbReference type="Pfam" id="PF02384">
    <property type="entry name" value="N6_Mtase"/>
    <property type="match status" value="1"/>
</dbReference>
<dbReference type="GO" id="GO:0009307">
    <property type="term" value="P:DNA restriction-modification system"/>
    <property type="evidence" value="ECO:0007669"/>
    <property type="project" value="UniProtKB-KW"/>
</dbReference>
<dbReference type="EMBL" id="CP046884">
    <property type="protein sequence ID" value="QNQ91153.1"/>
    <property type="molecule type" value="Genomic_DNA"/>
</dbReference>
<evidence type="ECO:0000313" key="10">
    <source>
        <dbReference type="Proteomes" id="UP000516320"/>
    </source>
</evidence>
<dbReference type="GO" id="GO:0009007">
    <property type="term" value="F:site-specific DNA-methyltransferase (adenine-specific) activity"/>
    <property type="evidence" value="ECO:0007669"/>
    <property type="project" value="UniProtKB-EC"/>
</dbReference>